<evidence type="ECO:0008006" key="4">
    <source>
        <dbReference type="Google" id="ProtNLM"/>
    </source>
</evidence>
<evidence type="ECO:0000313" key="3">
    <source>
        <dbReference type="Proteomes" id="UP000321830"/>
    </source>
</evidence>
<evidence type="ECO:0000256" key="1">
    <source>
        <dbReference type="SAM" id="SignalP"/>
    </source>
</evidence>
<dbReference type="RefSeq" id="WP_010750474.1">
    <property type="nucleotide sequence ID" value="NZ_BJWF01000040.1"/>
</dbReference>
<dbReference type="Gene3D" id="2.60.120.260">
    <property type="entry name" value="Galactose-binding domain-like"/>
    <property type="match status" value="1"/>
</dbReference>
<comment type="caution">
    <text evidence="2">The sequence shown here is derived from an EMBL/GenBank/DDBJ whole genome shotgun (WGS) entry which is preliminary data.</text>
</comment>
<protein>
    <recommendedName>
        <fullName evidence="4">CBM-cenC domain-containing protein</fullName>
    </recommendedName>
</protein>
<sequence length="191" mass="20723">MKTKNIFSNMVLTGAILLGVSLGTASPAIAASNSSINQSMEINKMNNVASETENLIINGDFSKGFDGWELAGEKIEIAKFEHGNYAKMTIEGNYGALNQSVDIDPNATYRLLFLGYSTSTSGNSMLQIDKWTAAGGVSDVEIVPVNHDGLWKIYTTTINNHDEKYNKVKLQFISRYPGSFGITAVSLNKIG</sequence>
<feature type="chain" id="PRO_5022006837" description="CBM-cenC domain-containing protein" evidence="1">
    <location>
        <begin position="31"/>
        <end position="191"/>
    </location>
</feature>
<organism evidence="2 3">
    <name type="scientific">Enterococcus villorum</name>
    <dbReference type="NCBI Taxonomy" id="112904"/>
    <lineage>
        <taxon>Bacteria</taxon>
        <taxon>Bacillati</taxon>
        <taxon>Bacillota</taxon>
        <taxon>Bacilli</taxon>
        <taxon>Lactobacillales</taxon>
        <taxon>Enterococcaceae</taxon>
        <taxon>Enterococcus</taxon>
    </lineage>
</organism>
<keyword evidence="1" id="KW-0732">Signal</keyword>
<dbReference type="SUPFAM" id="SSF49785">
    <property type="entry name" value="Galactose-binding domain-like"/>
    <property type="match status" value="1"/>
</dbReference>
<accession>A0A511J4N1</accession>
<reference evidence="2 3" key="1">
    <citation type="submission" date="2019-07" db="EMBL/GenBank/DDBJ databases">
        <title>Whole genome shotgun sequence of Enterococcus villorum NBRC 100699.</title>
        <authorList>
            <person name="Hosoyama A."/>
            <person name="Uohara A."/>
            <person name="Ohji S."/>
            <person name="Ichikawa N."/>
        </authorList>
    </citation>
    <scope>NUCLEOTIDE SEQUENCE [LARGE SCALE GENOMIC DNA]</scope>
    <source>
        <strain evidence="2 3">NBRC 100699</strain>
    </source>
</reference>
<proteinExistence type="predicted"/>
<gene>
    <name evidence="2" type="ORF">EVI01_22920</name>
</gene>
<dbReference type="InterPro" id="IPR008979">
    <property type="entry name" value="Galactose-bd-like_sf"/>
</dbReference>
<dbReference type="EMBL" id="BJWF01000040">
    <property type="protein sequence ID" value="GEL92955.1"/>
    <property type="molecule type" value="Genomic_DNA"/>
</dbReference>
<dbReference type="Proteomes" id="UP000321830">
    <property type="component" value="Unassembled WGS sequence"/>
</dbReference>
<dbReference type="AlphaFoldDB" id="A0A511J4N1"/>
<name>A0A511J4N1_9ENTE</name>
<evidence type="ECO:0000313" key="2">
    <source>
        <dbReference type="EMBL" id="GEL92955.1"/>
    </source>
</evidence>
<feature type="signal peptide" evidence="1">
    <location>
        <begin position="1"/>
        <end position="30"/>
    </location>
</feature>